<proteinExistence type="predicted"/>
<protein>
    <submittedName>
        <fullName evidence="2">Uncharacterized protein</fullName>
    </submittedName>
</protein>
<evidence type="ECO:0000313" key="3">
    <source>
        <dbReference type="Proteomes" id="UP000824998"/>
    </source>
</evidence>
<dbReference type="EMBL" id="MU251455">
    <property type="protein sequence ID" value="KAG9234698.1"/>
    <property type="molecule type" value="Genomic_DNA"/>
</dbReference>
<feature type="signal peptide" evidence="1">
    <location>
        <begin position="1"/>
        <end position="22"/>
    </location>
</feature>
<comment type="caution">
    <text evidence="2">The sequence shown here is derived from an EMBL/GenBank/DDBJ whole genome shotgun (WGS) entry which is preliminary data.</text>
</comment>
<organism evidence="2 3">
    <name type="scientific">Amylocarpus encephaloides</name>
    <dbReference type="NCBI Taxonomy" id="45428"/>
    <lineage>
        <taxon>Eukaryota</taxon>
        <taxon>Fungi</taxon>
        <taxon>Dikarya</taxon>
        <taxon>Ascomycota</taxon>
        <taxon>Pezizomycotina</taxon>
        <taxon>Leotiomycetes</taxon>
        <taxon>Helotiales</taxon>
        <taxon>Helotiales incertae sedis</taxon>
        <taxon>Amylocarpus</taxon>
    </lineage>
</organism>
<dbReference type="OrthoDB" id="10500122at2759"/>
<dbReference type="Proteomes" id="UP000824998">
    <property type="component" value="Unassembled WGS sequence"/>
</dbReference>
<gene>
    <name evidence="2" type="ORF">BJ875DRAFT_6608</name>
</gene>
<feature type="chain" id="PRO_5040417066" evidence="1">
    <location>
        <begin position="23"/>
        <end position="269"/>
    </location>
</feature>
<keyword evidence="1" id="KW-0732">Signal</keyword>
<evidence type="ECO:0000256" key="1">
    <source>
        <dbReference type="SAM" id="SignalP"/>
    </source>
</evidence>
<keyword evidence="3" id="KW-1185">Reference proteome</keyword>
<sequence length="269" mass="30397">MVNMLFSHRASIISLLLHSTLAQDYTSSLAFKFIAYLKTTTDLTPSIDNHALNFHDSTPLAILTPRSLSVPETIYYINGTYFDSYHSIATLWTDDSLHAINISPASARDALGRRTVYFSGTGQVGSRICILGAVRFMPVGLRGWVCSCFTGIPGRRPRQQAARTLLSLRNVLPMQRYIRMAQRRIAVPTWRFRTVLLVVLCLLQRRLELNAVYGHGQIQVDGILGSMSIRRLSGEKSYPHSTQSHMTSVYIYLIIDVKFLQYNGPLIQW</sequence>
<dbReference type="AlphaFoldDB" id="A0A9P7YIZ4"/>
<accession>A0A9P7YIZ4</accession>
<reference evidence="2" key="1">
    <citation type="journal article" date="2021" name="IMA Fungus">
        <title>Genomic characterization of three marine fungi, including Emericellopsis atlantica sp. nov. with signatures of a generalist lifestyle and marine biomass degradation.</title>
        <authorList>
            <person name="Hagestad O.C."/>
            <person name="Hou L."/>
            <person name="Andersen J.H."/>
            <person name="Hansen E.H."/>
            <person name="Altermark B."/>
            <person name="Li C."/>
            <person name="Kuhnert E."/>
            <person name="Cox R.J."/>
            <person name="Crous P.W."/>
            <person name="Spatafora J.W."/>
            <person name="Lail K."/>
            <person name="Amirebrahimi M."/>
            <person name="Lipzen A."/>
            <person name="Pangilinan J."/>
            <person name="Andreopoulos W."/>
            <person name="Hayes R.D."/>
            <person name="Ng V."/>
            <person name="Grigoriev I.V."/>
            <person name="Jackson S.A."/>
            <person name="Sutton T.D.S."/>
            <person name="Dobson A.D.W."/>
            <person name="Rama T."/>
        </authorList>
    </citation>
    <scope>NUCLEOTIDE SEQUENCE</scope>
    <source>
        <strain evidence="2">TRa018bII</strain>
    </source>
</reference>
<name>A0A9P7YIZ4_9HELO</name>
<evidence type="ECO:0000313" key="2">
    <source>
        <dbReference type="EMBL" id="KAG9234698.1"/>
    </source>
</evidence>